<comment type="caution">
    <text evidence="2">The sequence shown here is derived from an EMBL/GenBank/DDBJ whole genome shotgun (WGS) entry which is preliminary data.</text>
</comment>
<gene>
    <name evidence="2" type="ORF">B1B_03596</name>
</gene>
<feature type="region of interest" description="Disordered" evidence="1">
    <location>
        <begin position="30"/>
        <end position="54"/>
    </location>
</feature>
<feature type="non-terminal residue" evidence="2">
    <location>
        <position position="1"/>
    </location>
</feature>
<feature type="compositionally biased region" description="Low complexity" evidence="1">
    <location>
        <begin position="36"/>
        <end position="54"/>
    </location>
</feature>
<evidence type="ECO:0000256" key="1">
    <source>
        <dbReference type="SAM" id="MobiDB-lite"/>
    </source>
</evidence>
<organism evidence="2">
    <name type="scientific">mine drainage metagenome</name>
    <dbReference type="NCBI Taxonomy" id="410659"/>
    <lineage>
        <taxon>unclassified sequences</taxon>
        <taxon>metagenomes</taxon>
        <taxon>ecological metagenomes</taxon>
    </lineage>
</organism>
<sequence length="54" mass="5315">STLAYALAGHPKYTITAGEALLDGKNLLAMSPANVPGPDCSSGSSTPSRSPGSP</sequence>
<dbReference type="EMBL" id="AUZY01002217">
    <property type="protein sequence ID" value="EQD72731.1"/>
    <property type="molecule type" value="Genomic_DNA"/>
</dbReference>
<evidence type="ECO:0000313" key="2">
    <source>
        <dbReference type="EMBL" id="EQD72731.1"/>
    </source>
</evidence>
<proteinExistence type="predicted"/>
<reference evidence="2" key="2">
    <citation type="journal article" date="2014" name="ISME J.">
        <title>Microbial stratification in low pH oxic and suboxic macroscopic growths along an acid mine drainage.</title>
        <authorList>
            <person name="Mendez-Garcia C."/>
            <person name="Mesa V."/>
            <person name="Sprenger R.R."/>
            <person name="Richter M."/>
            <person name="Diez M.S."/>
            <person name="Solano J."/>
            <person name="Bargiela R."/>
            <person name="Golyshina O.V."/>
            <person name="Manteca A."/>
            <person name="Ramos J.L."/>
            <person name="Gallego J.R."/>
            <person name="Llorente I."/>
            <person name="Martins Dos Santos V.A."/>
            <person name="Jensen O.N."/>
            <person name="Pelaez A.I."/>
            <person name="Sanchez J."/>
            <person name="Ferrer M."/>
        </authorList>
    </citation>
    <scope>NUCLEOTIDE SEQUENCE</scope>
</reference>
<dbReference type="AlphaFoldDB" id="T1BIE6"/>
<accession>T1BIE6</accession>
<name>T1BIE6_9ZZZZ</name>
<protein>
    <submittedName>
        <fullName evidence="2">Uncharacterized protein</fullName>
    </submittedName>
</protein>
<reference evidence="2" key="1">
    <citation type="submission" date="2013-08" db="EMBL/GenBank/DDBJ databases">
        <authorList>
            <person name="Mendez C."/>
            <person name="Richter M."/>
            <person name="Ferrer M."/>
            <person name="Sanchez J."/>
        </authorList>
    </citation>
    <scope>NUCLEOTIDE SEQUENCE</scope>
</reference>